<dbReference type="EMBL" id="KV878246">
    <property type="protein sequence ID" value="OJZ83384.1"/>
    <property type="molecule type" value="Genomic_DNA"/>
</dbReference>
<protein>
    <submittedName>
        <fullName evidence="2">Uncharacterized protein</fullName>
    </submittedName>
</protein>
<dbReference type="Proteomes" id="UP000184063">
    <property type="component" value="Unassembled WGS sequence"/>
</dbReference>
<reference evidence="3" key="1">
    <citation type="journal article" date="2017" name="Genome Biol.">
        <title>Comparative genomics reveals high biological diversity and specific adaptations in the industrially and medically important fungal genus Aspergillus.</title>
        <authorList>
            <person name="de Vries R.P."/>
            <person name="Riley R."/>
            <person name="Wiebenga A."/>
            <person name="Aguilar-Osorio G."/>
            <person name="Amillis S."/>
            <person name="Uchima C.A."/>
            <person name="Anderluh G."/>
            <person name="Asadollahi M."/>
            <person name="Askin M."/>
            <person name="Barry K."/>
            <person name="Battaglia E."/>
            <person name="Bayram O."/>
            <person name="Benocci T."/>
            <person name="Braus-Stromeyer S.A."/>
            <person name="Caldana C."/>
            <person name="Canovas D."/>
            <person name="Cerqueira G.C."/>
            <person name="Chen F."/>
            <person name="Chen W."/>
            <person name="Choi C."/>
            <person name="Clum A."/>
            <person name="Dos Santos R.A."/>
            <person name="Damasio A.R."/>
            <person name="Diallinas G."/>
            <person name="Emri T."/>
            <person name="Fekete E."/>
            <person name="Flipphi M."/>
            <person name="Freyberg S."/>
            <person name="Gallo A."/>
            <person name="Gournas C."/>
            <person name="Habgood R."/>
            <person name="Hainaut M."/>
            <person name="Harispe M.L."/>
            <person name="Henrissat B."/>
            <person name="Hilden K.S."/>
            <person name="Hope R."/>
            <person name="Hossain A."/>
            <person name="Karabika E."/>
            <person name="Karaffa L."/>
            <person name="Karanyi Z."/>
            <person name="Krasevec N."/>
            <person name="Kuo A."/>
            <person name="Kusch H."/>
            <person name="LaButti K."/>
            <person name="Lagendijk E.L."/>
            <person name="Lapidus A."/>
            <person name="Levasseur A."/>
            <person name="Lindquist E."/>
            <person name="Lipzen A."/>
            <person name="Logrieco A.F."/>
            <person name="MacCabe A."/>
            <person name="Maekelae M.R."/>
            <person name="Malavazi I."/>
            <person name="Melin P."/>
            <person name="Meyer V."/>
            <person name="Mielnichuk N."/>
            <person name="Miskei M."/>
            <person name="Molnar A.P."/>
            <person name="Mule G."/>
            <person name="Ngan C.Y."/>
            <person name="Orejas M."/>
            <person name="Orosz E."/>
            <person name="Ouedraogo J.P."/>
            <person name="Overkamp K.M."/>
            <person name="Park H.-S."/>
            <person name="Perrone G."/>
            <person name="Piumi F."/>
            <person name="Punt P.J."/>
            <person name="Ram A.F."/>
            <person name="Ramon A."/>
            <person name="Rauscher S."/>
            <person name="Record E."/>
            <person name="Riano-Pachon D.M."/>
            <person name="Robert V."/>
            <person name="Roehrig J."/>
            <person name="Ruller R."/>
            <person name="Salamov A."/>
            <person name="Salih N.S."/>
            <person name="Samson R.A."/>
            <person name="Sandor E."/>
            <person name="Sanguinetti M."/>
            <person name="Schuetze T."/>
            <person name="Sepcic K."/>
            <person name="Shelest E."/>
            <person name="Sherlock G."/>
            <person name="Sophianopoulou V."/>
            <person name="Squina F.M."/>
            <person name="Sun H."/>
            <person name="Susca A."/>
            <person name="Todd R.B."/>
            <person name="Tsang A."/>
            <person name="Unkles S.E."/>
            <person name="van de Wiele N."/>
            <person name="van Rossen-Uffink D."/>
            <person name="Oliveira J.V."/>
            <person name="Vesth T.C."/>
            <person name="Visser J."/>
            <person name="Yu J.-H."/>
            <person name="Zhou M."/>
            <person name="Andersen M.R."/>
            <person name="Archer D.B."/>
            <person name="Baker S.E."/>
            <person name="Benoit I."/>
            <person name="Brakhage A.A."/>
            <person name="Braus G.H."/>
            <person name="Fischer R."/>
            <person name="Frisvad J.C."/>
            <person name="Goldman G.H."/>
            <person name="Houbraken J."/>
            <person name="Oakley B."/>
            <person name="Pocsi I."/>
            <person name="Scazzocchio C."/>
            <person name="Seiboth B."/>
            <person name="vanKuyk P.A."/>
            <person name="Wortman J."/>
            <person name="Dyer P.S."/>
            <person name="Grigoriev I.V."/>
        </authorList>
    </citation>
    <scope>NUCLEOTIDE SEQUENCE [LARGE SCALE GENOMIC DNA]</scope>
    <source>
        <strain evidence="3">CBS 106.47</strain>
    </source>
</reference>
<keyword evidence="1" id="KW-0472">Membrane</keyword>
<keyword evidence="1" id="KW-1133">Transmembrane helix</keyword>
<feature type="transmembrane region" description="Helical" evidence="1">
    <location>
        <begin position="36"/>
        <end position="57"/>
    </location>
</feature>
<proteinExistence type="predicted"/>
<evidence type="ECO:0000256" key="1">
    <source>
        <dbReference type="SAM" id="Phobius"/>
    </source>
</evidence>
<name>A0A1M3T9E2_ASPLC</name>
<evidence type="ECO:0000313" key="2">
    <source>
        <dbReference type="EMBL" id="OJZ83384.1"/>
    </source>
</evidence>
<organism evidence="2 3">
    <name type="scientific">Aspergillus luchuensis (strain CBS 106.47)</name>
    <dbReference type="NCBI Taxonomy" id="1137211"/>
    <lineage>
        <taxon>Eukaryota</taxon>
        <taxon>Fungi</taxon>
        <taxon>Dikarya</taxon>
        <taxon>Ascomycota</taxon>
        <taxon>Pezizomycotina</taxon>
        <taxon>Eurotiomycetes</taxon>
        <taxon>Eurotiomycetidae</taxon>
        <taxon>Eurotiales</taxon>
        <taxon>Aspergillaceae</taxon>
        <taxon>Aspergillus</taxon>
        <taxon>Aspergillus subgen. Circumdati</taxon>
    </lineage>
</organism>
<accession>A0A1M3T9E2</accession>
<sequence length="83" mass="9802">MRVWGTPHIHTSPEPDGALIHTMSRRPIQPVKKKGIYFESCVIWRLLCPIFLFFVPFRSSCLLYDSLRGLYTYYACQLYLLFV</sequence>
<gene>
    <name evidence="2" type="ORF">ASPFODRAFT_316570</name>
</gene>
<evidence type="ECO:0000313" key="3">
    <source>
        <dbReference type="Proteomes" id="UP000184063"/>
    </source>
</evidence>
<dbReference type="AlphaFoldDB" id="A0A1M3T9E2"/>
<dbReference type="VEuPathDB" id="FungiDB:ASPFODRAFT_316570"/>
<keyword evidence="1" id="KW-0812">Transmembrane</keyword>